<dbReference type="RefSeq" id="WP_214757400.1">
    <property type="nucleotide sequence ID" value="NZ_CAXPIM010000037.1"/>
</dbReference>
<proteinExistence type="predicted"/>
<gene>
    <name evidence="2" type="ORF">OE059_06460</name>
</gene>
<evidence type="ECO:0000256" key="1">
    <source>
        <dbReference type="SAM" id="Phobius"/>
    </source>
</evidence>
<keyword evidence="1" id="KW-0472">Membrane</keyword>
<reference evidence="2 3" key="1">
    <citation type="submission" date="2022-10" db="EMBL/GenBank/DDBJ databases">
        <title>Complete genome sequence of Exiguobacterium profundum TSS-3 isolated from an extremely saline-alkaline spring located in Ixtapa, Chiapas-Mexico.</title>
        <authorList>
            <person name="Rincon-Rosales R."/>
            <person name="Rogel M.A."/>
            <person name="Rincon-Molina C.I."/>
            <person name="Guerrero G."/>
            <person name="Manzano-Gomez L.A."/>
            <person name="Lopez-Lopez A."/>
            <person name="Rincon Molina F.A."/>
            <person name="Martinez-Romero E."/>
        </authorList>
    </citation>
    <scope>NUCLEOTIDE SEQUENCE [LARGE SCALE GENOMIC DNA]</scope>
    <source>
        <strain evidence="2 3">TSS-3</strain>
    </source>
</reference>
<protein>
    <recommendedName>
        <fullName evidence="4">ECF transporter S component</fullName>
    </recommendedName>
</protein>
<name>A0ABY8B6E3_9BACL</name>
<keyword evidence="3" id="KW-1185">Reference proteome</keyword>
<accession>A0ABY8B6E3</accession>
<dbReference type="EMBL" id="CP109617">
    <property type="protein sequence ID" value="WED56492.1"/>
    <property type="molecule type" value="Genomic_DNA"/>
</dbReference>
<evidence type="ECO:0008006" key="4">
    <source>
        <dbReference type="Google" id="ProtNLM"/>
    </source>
</evidence>
<feature type="transmembrane region" description="Helical" evidence="1">
    <location>
        <begin position="80"/>
        <end position="102"/>
    </location>
</feature>
<dbReference type="Gene3D" id="1.10.1760.20">
    <property type="match status" value="1"/>
</dbReference>
<feature type="transmembrane region" description="Helical" evidence="1">
    <location>
        <begin position="54"/>
        <end position="74"/>
    </location>
</feature>
<keyword evidence="1" id="KW-0812">Transmembrane</keyword>
<evidence type="ECO:0000313" key="2">
    <source>
        <dbReference type="EMBL" id="WED56492.1"/>
    </source>
</evidence>
<keyword evidence="1" id="KW-1133">Transmembrane helix</keyword>
<dbReference type="Proteomes" id="UP001219957">
    <property type="component" value="Chromosome"/>
</dbReference>
<feature type="transmembrane region" description="Helical" evidence="1">
    <location>
        <begin position="155"/>
        <end position="172"/>
    </location>
</feature>
<evidence type="ECO:0000313" key="3">
    <source>
        <dbReference type="Proteomes" id="UP001219957"/>
    </source>
</evidence>
<sequence>MVTYVLAILIAILVLYRFEKSDLPIQPLVQLLALAVIGRWLFMTIPNVQPTTAILMLTALCIGLNAAAVLALFVPILSGLLLGIGPFVFYQFLGWLLVVTLVSSFRTIWMKSGILFLTLGFFSGFLYGWTTNLAFIEVIGADFWKLLLLSVPFDLAHGLSNVVFLILIRPLFERIFLRQFG</sequence>
<feature type="transmembrane region" description="Helical" evidence="1">
    <location>
        <begin position="27"/>
        <end position="42"/>
    </location>
</feature>
<feature type="transmembrane region" description="Helical" evidence="1">
    <location>
        <begin position="114"/>
        <end position="135"/>
    </location>
</feature>
<organism evidence="2 3">
    <name type="scientific">Exiguobacterium profundum</name>
    <dbReference type="NCBI Taxonomy" id="307643"/>
    <lineage>
        <taxon>Bacteria</taxon>
        <taxon>Bacillati</taxon>
        <taxon>Bacillota</taxon>
        <taxon>Bacilli</taxon>
        <taxon>Bacillales</taxon>
        <taxon>Bacillales Family XII. Incertae Sedis</taxon>
        <taxon>Exiguobacterium</taxon>
    </lineage>
</organism>